<gene>
    <name evidence="1" type="ORF">NEMVEDRAFT_v1g41598</name>
</gene>
<feature type="non-terminal residue" evidence="1">
    <location>
        <position position="61"/>
    </location>
</feature>
<dbReference type="InParanoid" id="A7SUQ6"/>
<evidence type="ECO:0000313" key="1">
    <source>
        <dbReference type="EMBL" id="EDO32565.1"/>
    </source>
</evidence>
<dbReference type="AlphaFoldDB" id="A7SUQ6"/>
<protein>
    <submittedName>
        <fullName evidence="1">Uncharacterized protein</fullName>
    </submittedName>
</protein>
<proteinExistence type="predicted"/>
<accession>A7SUQ6</accession>
<organism evidence="1 2">
    <name type="scientific">Nematostella vectensis</name>
    <name type="common">Starlet sea anemone</name>
    <dbReference type="NCBI Taxonomy" id="45351"/>
    <lineage>
        <taxon>Eukaryota</taxon>
        <taxon>Metazoa</taxon>
        <taxon>Cnidaria</taxon>
        <taxon>Anthozoa</taxon>
        <taxon>Hexacorallia</taxon>
        <taxon>Actiniaria</taxon>
        <taxon>Edwardsiidae</taxon>
        <taxon>Nematostella</taxon>
    </lineage>
</organism>
<dbReference type="EMBL" id="DS469818">
    <property type="protein sequence ID" value="EDO32565.1"/>
    <property type="molecule type" value="Genomic_DNA"/>
</dbReference>
<evidence type="ECO:0000313" key="2">
    <source>
        <dbReference type="Proteomes" id="UP000001593"/>
    </source>
</evidence>
<dbReference type="Proteomes" id="UP000001593">
    <property type="component" value="Unassembled WGS sequence"/>
</dbReference>
<feature type="non-terminal residue" evidence="1">
    <location>
        <position position="1"/>
    </location>
</feature>
<dbReference type="HOGENOM" id="CLU_2929449_0_0_1"/>
<keyword evidence="2" id="KW-1185">Reference proteome</keyword>
<reference evidence="1 2" key="1">
    <citation type="journal article" date="2007" name="Science">
        <title>Sea anemone genome reveals ancestral eumetazoan gene repertoire and genomic organization.</title>
        <authorList>
            <person name="Putnam N.H."/>
            <person name="Srivastava M."/>
            <person name="Hellsten U."/>
            <person name="Dirks B."/>
            <person name="Chapman J."/>
            <person name="Salamov A."/>
            <person name="Terry A."/>
            <person name="Shapiro H."/>
            <person name="Lindquist E."/>
            <person name="Kapitonov V.V."/>
            <person name="Jurka J."/>
            <person name="Genikhovich G."/>
            <person name="Grigoriev I.V."/>
            <person name="Lucas S.M."/>
            <person name="Steele R.E."/>
            <person name="Finnerty J.R."/>
            <person name="Technau U."/>
            <person name="Martindale M.Q."/>
            <person name="Rokhsar D.S."/>
        </authorList>
    </citation>
    <scope>NUCLEOTIDE SEQUENCE [LARGE SCALE GENOMIC DNA]</scope>
    <source>
        <strain evidence="2">CH2 X CH6</strain>
    </source>
</reference>
<name>A7SUQ6_NEMVE</name>
<sequence>PSRTLPTPTPWVRLIAPCSSLPPAPYPLRVRLIAPCSSLPPPTPWIRLIAPCSSLPHATPS</sequence>